<comment type="subcellular location">
    <subcellularLocation>
        <location evidence="1">Endomembrane system</location>
        <topology evidence="1">Multi-pass membrane protein</topology>
    </subcellularLocation>
</comment>
<proteinExistence type="predicted"/>
<protein>
    <recommendedName>
        <fullName evidence="7">Steroid 5-alpha reductase C-terminal domain-containing protein</fullName>
    </recommendedName>
</protein>
<evidence type="ECO:0000313" key="6">
    <source>
        <dbReference type="EMBL" id="SUZ70489.1"/>
    </source>
</evidence>
<sequence length="194" mass="22475">MSHRTNELEKLIGIRSTIREWRYHEFSRQSIGIILISVFGLIAQPLYANFAIGCSIVLLGLIVRLYASGFVLKNKELSTTGPYAFVRHPLYTGNILILMGVSFATSLPWTIVCSILFFWFYYPPAIEYEDRKLKLLFPDTWNSWANQTPPLLPKLKTHDFNLSGWSWKKSLVNNYEPVIVFYVVIWLIVLANRL</sequence>
<dbReference type="Gene3D" id="1.20.120.1630">
    <property type="match status" value="1"/>
</dbReference>
<feature type="transmembrane region" description="Helical" evidence="5">
    <location>
        <begin position="93"/>
        <end position="122"/>
    </location>
</feature>
<evidence type="ECO:0000256" key="1">
    <source>
        <dbReference type="ARBA" id="ARBA00004127"/>
    </source>
</evidence>
<dbReference type="InterPro" id="IPR007318">
    <property type="entry name" value="Phopholipid_MeTrfase"/>
</dbReference>
<dbReference type="GO" id="GO:0012505">
    <property type="term" value="C:endomembrane system"/>
    <property type="evidence" value="ECO:0007669"/>
    <property type="project" value="UniProtKB-SubCell"/>
</dbReference>
<dbReference type="EMBL" id="UINC01001093">
    <property type="protein sequence ID" value="SUZ70489.1"/>
    <property type="molecule type" value="Genomic_DNA"/>
</dbReference>
<organism evidence="6">
    <name type="scientific">marine metagenome</name>
    <dbReference type="NCBI Taxonomy" id="408172"/>
    <lineage>
        <taxon>unclassified sequences</taxon>
        <taxon>metagenomes</taxon>
        <taxon>ecological metagenomes</taxon>
    </lineage>
</organism>
<keyword evidence="2 5" id="KW-0812">Transmembrane</keyword>
<evidence type="ECO:0000256" key="4">
    <source>
        <dbReference type="ARBA" id="ARBA00023136"/>
    </source>
</evidence>
<evidence type="ECO:0000256" key="3">
    <source>
        <dbReference type="ARBA" id="ARBA00022989"/>
    </source>
</evidence>
<dbReference type="GO" id="GO:0016740">
    <property type="term" value="F:transferase activity"/>
    <property type="evidence" value="ECO:0007669"/>
    <property type="project" value="UniProtKB-ARBA"/>
</dbReference>
<dbReference type="AlphaFoldDB" id="A0A381PX30"/>
<dbReference type="Pfam" id="PF04191">
    <property type="entry name" value="PEMT"/>
    <property type="match status" value="1"/>
</dbReference>
<dbReference type="PANTHER" id="PTHR12714:SF9">
    <property type="entry name" value="PROTEIN-S-ISOPRENYLCYSTEINE O-METHYLTRANSFERASE"/>
    <property type="match status" value="1"/>
</dbReference>
<keyword evidence="4 5" id="KW-0472">Membrane</keyword>
<reference evidence="6" key="1">
    <citation type="submission" date="2018-05" db="EMBL/GenBank/DDBJ databases">
        <authorList>
            <person name="Lanie J.A."/>
            <person name="Ng W.-L."/>
            <person name="Kazmierczak K.M."/>
            <person name="Andrzejewski T.M."/>
            <person name="Davidsen T.M."/>
            <person name="Wayne K.J."/>
            <person name="Tettelin H."/>
            <person name="Glass J.I."/>
            <person name="Rusch D."/>
            <person name="Podicherti R."/>
            <person name="Tsui H.-C.T."/>
            <person name="Winkler M.E."/>
        </authorList>
    </citation>
    <scope>NUCLEOTIDE SEQUENCE</scope>
</reference>
<dbReference type="PANTHER" id="PTHR12714">
    <property type="entry name" value="PROTEIN-S ISOPRENYLCYSTEINE O-METHYLTRANSFERASE"/>
    <property type="match status" value="1"/>
</dbReference>
<evidence type="ECO:0000256" key="5">
    <source>
        <dbReference type="SAM" id="Phobius"/>
    </source>
</evidence>
<feature type="transmembrane region" description="Helical" evidence="5">
    <location>
        <begin position="50"/>
        <end position="72"/>
    </location>
</feature>
<feature type="transmembrane region" description="Helical" evidence="5">
    <location>
        <begin position="175"/>
        <end position="192"/>
    </location>
</feature>
<evidence type="ECO:0000256" key="2">
    <source>
        <dbReference type="ARBA" id="ARBA00022692"/>
    </source>
</evidence>
<gene>
    <name evidence="6" type="ORF">METZ01_LOCUS23343</name>
</gene>
<evidence type="ECO:0008006" key="7">
    <source>
        <dbReference type="Google" id="ProtNLM"/>
    </source>
</evidence>
<keyword evidence="3 5" id="KW-1133">Transmembrane helix</keyword>
<name>A0A381PX30_9ZZZZ</name>
<accession>A0A381PX30</accession>